<reference evidence="1" key="1">
    <citation type="submission" date="2020-08" db="EMBL/GenBank/DDBJ databases">
        <title>Genome sequencing and assembly of the red palm weevil Rhynchophorus ferrugineus.</title>
        <authorList>
            <person name="Dias G.B."/>
            <person name="Bergman C.M."/>
            <person name="Manee M."/>
        </authorList>
    </citation>
    <scope>NUCLEOTIDE SEQUENCE</scope>
    <source>
        <strain evidence="1">AA-2017</strain>
        <tissue evidence="1">Whole larva</tissue>
    </source>
</reference>
<evidence type="ECO:0000313" key="1">
    <source>
        <dbReference type="EMBL" id="KAF7287045.1"/>
    </source>
</evidence>
<name>A0A834IVH6_RHYFE</name>
<evidence type="ECO:0000313" key="2">
    <source>
        <dbReference type="Proteomes" id="UP000625711"/>
    </source>
</evidence>
<organism evidence="1 2">
    <name type="scientific">Rhynchophorus ferrugineus</name>
    <name type="common">Red palm weevil</name>
    <name type="synonym">Curculio ferrugineus</name>
    <dbReference type="NCBI Taxonomy" id="354439"/>
    <lineage>
        <taxon>Eukaryota</taxon>
        <taxon>Metazoa</taxon>
        <taxon>Ecdysozoa</taxon>
        <taxon>Arthropoda</taxon>
        <taxon>Hexapoda</taxon>
        <taxon>Insecta</taxon>
        <taxon>Pterygota</taxon>
        <taxon>Neoptera</taxon>
        <taxon>Endopterygota</taxon>
        <taxon>Coleoptera</taxon>
        <taxon>Polyphaga</taxon>
        <taxon>Cucujiformia</taxon>
        <taxon>Curculionidae</taxon>
        <taxon>Dryophthorinae</taxon>
        <taxon>Rhynchophorus</taxon>
    </lineage>
</organism>
<proteinExistence type="predicted"/>
<dbReference type="AlphaFoldDB" id="A0A834IVH6"/>
<dbReference type="EMBL" id="JAACXV010000016">
    <property type="protein sequence ID" value="KAF7287045.1"/>
    <property type="molecule type" value="Genomic_DNA"/>
</dbReference>
<keyword evidence="2" id="KW-1185">Reference proteome</keyword>
<protein>
    <submittedName>
        <fullName evidence="1">Uncharacterized protein</fullName>
    </submittedName>
</protein>
<dbReference type="Proteomes" id="UP000625711">
    <property type="component" value="Unassembled WGS sequence"/>
</dbReference>
<sequence>MHRLKKYPKSWPRPGNEEKEPIDYVCSEEKLKKLMKKNVLRPRPLARKVALEEADPGGARRDPYVFGFRFDGDEFLKGAPVPSKLMARIF</sequence>
<gene>
    <name evidence="1" type="ORF">GWI33_002428</name>
</gene>
<comment type="caution">
    <text evidence="1">The sequence shown here is derived from an EMBL/GenBank/DDBJ whole genome shotgun (WGS) entry which is preliminary data.</text>
</comment>
<accession>A0A834IVH6</accession>